<keyword evidence="9 13" id="KW-1133">Transmembrane helix</keyword>
<comment type="subcellular location">
    <subcellularLocation>
        <location evidence="1">Cell membrane</location>
        <topology evidence="1">Multi-pass membrane protein</topology>
    </subcellularLocation>
</comment>
<evidence type="ECO:0000256" key="2">
    <source>
        <dbReference type="ARBA" id="ARBA00022475"/>
    </source>
</evidence>
<keyword evidence="10" id="KW-0902">Two-component regulatory system</keyword>
<dbReference type="CDD" id="cd06225">
    <property type="entry name" value="HAMP"/>
    <property type="match status" value="1"/>
</dbReference>
<protein>
    <submittedName>
        <fullName evidence="15">Two-component system, sensor histidine kinase YesM</fullName>
    </submittedName>
</protein>
<evidence type="ECO:0000256" key="5">
    <source>
        <dbReference type="ARBA" id="ARBA00022692"/>
    </source>
</evidence>
<keyword evidence="4" id="KW-0808">Transferase</keyword>
<evidence type="ECO:0000313" key="16">
    <source>
        <dbReference type="Proteomes" id="UP000199225"/>
    </source>
</evidence>
<evidence type="ECO:0000256" key="3">
    <source>
        <dbReference type="ARBA" id="ARBA00022553"/>
    </source>
</evidence>
<evidence type="ECO:0000256" key="4">
    <source>
        <dbReference type="ARBA" id="ARBA00022679"/>
    </source>
</evidence>
<evidence type="ECO:0000256" key="8">
    <source>
        <dbReference type="ARBA" id="ARBA00022840"/>
    </source>
</evidence>
<dbReference type="PROSITE" id="PS50885">
    <property type="entry name" value="HAMP"/>
    <property type="match status" value="1"/>
</dbReference>
<dbReference type="OrthoDB" id="9776552at2"/>
<proteinExistence type="predicted"/>
<dbReference type="Gene3D" id="6.10.340.10">
    <property type="match status" value="1"/>
</dbReference>
<evidence type="ECO:0000256" key="6">
    <source>
        <dbReference type="ARBA" id="ARBA00022741"/>
    </source>
</evidence>
<keyword evidence="12" id="KW-0175">Coiled coil</keyword>
<dbReference type="Gene3D" id="3.30.565.10">
    <property type="entry name" value="Histidine kinase-like ATPase, C-terminal domain"/>
    <property type="match status" value="1"/>
</dbReference>
<dbReference type="InterPro" id="IPR003660">
    <property type="entry name" value="HAMP_dom"/>
</dbReference>
<keyword evidence="7 15" id="KW-0418">Kinase</keyword>
<evidence type="ECO:0000256" key="1">
    <source>
        <dbReference type="ARBA" id="ARBA00004651"/>
    </source>
</evidence>
<keyword evidence="16" id="KW-1185">Reference proteome</keyword>
<dbReference type="Pfam" id="PF06580">
    <property type="entry name" value="His_kinase"/>
    <property type="match status" value="1"/>
</dbReference>
<dbReference type="InterPro" id="IPR036890">
    <property type="entry name" value="HATPase_C_sf"/>
</dbReference>
<dbReference type="PANTHER" id="PTHR34220:SF11">
    <property type="entry name" value="SENSOR PROTEIN KINASE HPTS"/>
    <property type="match status" value="1"/>
</dbReference>
<dbReference type="PANTHER" id="PTHR34220">
    <property type="entry name" value="SENSOR HISTIDINE KINASE YPDA"/>
    <property type="match status" value="1"/>
</dbReference>
<evidence type="ECO:0000256" key="9">
    <source>
        <dbReference type="ARBA" id="ARBA00022989"/>
    </source>
</evidence>
<name>A0A1G8T6X4_9BACI</name>
<dbReference type="InterPro" id="IPR003594">
    <property type="entry name" value="HATPase_dom"/>
</dbReference>
<evidence type="ECO:0000313" key="15">
    <source>
        <dbReference type="EMBL" id="SDJ37306.1"/>
    </source>
</evidence>
<keyword evidence="2" id="KW-1003">Cell membrane</keyword>
<sequence>MLNLFKRAASLSLRYRITIAVVVCVFLPWVMTYIVSNYMTKDILEQRAVRQSEDSLRVVEMSINKSFSDLMYLSNFIQFDTEFNKLIGSYQKIDQSLEDAEQKMAMQKLEISGYLEGITNTINLAYITILFDKDMYYTNYSTNEYNPSEIFEEEWFDKLQSLNYYETYWMGAQPNYIQSESSYSPYLITMGRTIQESNNDQVYVMLSAHENDISEVLSNYTNESMQEFYLLNEKGTILSSVNKQEIGRELPYDLSMENEYQVVDYHEKEHLLVTQSVSHTNWSLVSLVPYKQTIGNINMITRTTIIIQGAFLLLFLIALIILVRETTKPLERIGEVTKEVEQGNIIVRTNIEGSNDISKLGQSFDEMLNRVEKMIDQIKHKEEAKRTAELEMLQAQINPHFLFNVLNAIRLNVSMKGDVESSKLLRSLSSLLRMTINRNNAFIPLKEEIEIIKHYVDLMNFRHDQNIKLVMDLDEMTCNEEVPRFFLQPIIENAIIHGFDSKEGSVKIKTCDVEDHLLISISDDGKGIDSQKLASIKKTIFSEEIQSNKSSENSFNGIGIKNVYQRMRIVYGEAFRMNLTSTLGKGTDYTFYIPKEK</sequence>
<feature type="domain" description="HAMP" evidence="14">
    <location>
        <begin position="324"/>
        <end position="376"/>
    </location>
</feature>
<dbReference type="SUPFAM" id="SSF158472">
    <property type="entry name" value="HAMP domain-like"/>
    <property type="match status" value="1"/>
</dbReference>
<keyword evidence="8" id="KW-0067">ATP-binding</keyword>
<dbReference type="GO" id="GO:0000155">
    <property type="term" value="F:phosphorelay sensor kinase activity"/>
    <property type="evidence" value="ECO:0007669"/>
    <property type="project" value="InterPro"/>
</dbReference>
<dbReference type="Pfam" id="PF02518">
    <property type="entry name" value="HATPase_c"/>
    <property type="match status" value="1"/>
</dbReference>
<dbReference type="SUPFAM" id="SSF55874">
    <property type="entry name" value="ATPase domain of HSP90 chaperone/DNA topoisomerase II/histidine kinase"/>
    <property type="match status" value="1"/>
</dbReference>
<evidence type="ECO:0000256" key="10">
    <source>
        <dbReference type="ARBA" id="ARBA00023012"/>
    </source>
</evidence>
<dbReference type="STRING" id="86666.SAMN04490247_1741"/>
<feature type="coiled-coil region" evidence="12">
    <location>
        <begin position="364"/>
        <end position="398"/>
    </location>
</feature>
<dbReference type="EMBL" id="FNEV01000004">
    <property type="protein sequence ID" value="SDJ37306.1"/>
    <property type="molecule type" value="Genomic_DNA"/>
</dbReference>
<dbReference type="GO" id="GO:0005886">
    <property type="term" value="C:plasma membrane"/>
    <property type="evidence" value="ECO:0007669"/>
    <property type="project" value="UniProtKB-SubCell"/>
</dbReference>
<dbReference type="InterPro" id="IPR010559">
    <property type="entry name" value="Sig_transdc_His_kin_internal"/>
</dbReference>
<dbReference type="Pfam" id="PF00672">
    <property type="entry name" value="HAMP"/>
    <property type="match status" value="1"/>
</dbReference>
<feature type="transmembrane region" description="Helical" evidence="13">
    <location>
        <begin position="305"/>
        <end position="323"/>
    </location>
</feature>
<keyword evidence="3" id="KW-0597">Phosphoprotein</keyword>
<keyword evidence="6" id="KW-0547">Nucleotide-binding</keyword>
<feature type="transmembrane region" description="Helical" evidence="13">
    <location>
        <begin position="15"/>
        <end position="35"/>
    </location>
</feature>
<evidence type="ECO:0000256" key="11">
    <source>
        <dbReference type="ARBA" id="ARBA00023136"/>
    </source>
</evidence>
<dbReference type="InterPro" id="IPR050640">
    <property type="entry name" value="Bact_2-comp_sensor_kinase"/>
</dbReference>
<evidence type="ECO:0000259" key="14">
    <source>
        <dbReference type="PROSITE" id="PS50885"/>
    </source>
</evidence>
<evidence type="ECO:0000256" key="12">
    <source>
        <dbReference type="SAM" id="Coils"/>
    </source>
</evidence>
<dbReference type="RefSeq" id="WP_093193479.1">
    <property type="nucleotide sequence ID" value="NZ_FNEV01000004.1"/>
</dbReference>
<evidence type="ECO:0000256" key="13">
    <source>
        <dbReference type="SAM" id="Phobius"/>
    </source>
</evidence>
<dbReference type="AlphaFoldDB" id="A0A1G8T6X4"/>
<keyword evidence="5 13" id="KW-0812">Transmembrane</keyword>
<organism evidence="15 16">
    <name type="scientific">Salimicrobium halophilum</name>
    <dbReference type="NCBI Taxonomy" id="86666"/>
    <lineage>
        <taxon>Bacteria</taxon>
        <taxon>Bacillati</taxon>
        <taxon>Bacillota</taxon>
        <taxon>Bacilli</taxon>
        <taxon>Bacillales</taxon>
        <taxon>Bacillaceae</taxon>
        <taxon>Salimicrobium</taxon>
    </lineage>
</organism>
<dbReference type="SMART" id="SM00304">
    <property type="entry name" value="HAMP"/>
    <property type="match status" value="1"/>
</dbReference>
<keyword evidence="11 13" id="KW-0472">Membrane</keyword>
<dbReference type="Proteomes" id="UP000199225">
    <property type="component" value="Unassembled WGS sequence"/>
</dbReference>
<accession>A0A1G8T6X4</accession>
<reference evidence="16" key="1">
    <citation type="submission" date="2016-10" db="EMBL/GenBank/DDBJ databases">
        <authorList>
            <person name="Varghese N."/>
            <person name="Submissions S."/>
        </authorList>
    </citation>
    <scope>NUCLEOTIDE SEQUENCE [LARGE SCALE GENOMIC DNA]</scope>
    <source>
        <strain evidence="16">DSM 4771</strain>
    </source>
</reference>
<evidence type="ECO:0000256" key="7">
    <source>
        <dbReference type="ARBA" id="ARBA00022777"/>
    </source>
</evidence>
<gene>
    <name evidence="15" type="ORF">SAMN04490247_1741</name>
</gene>
<dbReference type="GO" id="GO:0005524">
    <property type="term" value="F:ATP binding"/>
    <property type="evidence" value="ECO:0007669"/>
    <property type="project" value="UniProtKB-KW"/>
</dbReference>